<evidence type="ECO:0000256" key="4">
    <source>
        <dbReference type="SAM" id="MobiDB-lite"/>
    </source>
</evidence>
<name>A0A669CC55_ORENI</name>
<feature type="coiled-coil region" evidence="3">
    <location>
        <begin position="504"/>
        <end position="699"/>
    </location>
</feature>
<accession>A0A669CC55</accession>
<dbReference type="GO" id="GO:0005096">
    <property type="term" value="F:GTPase activator activity"/>
    <property type="evidence" value="ECO:0007669"/>
    <property type="project" value="UniProtKB-ARBA"/>
</dbReference>
<dbReference type="Ensembl" id="ENSONIT00000085522.1">
    <property type="protein sequence ID" value="ENSONIP00000044137.1"/>
    <property type="gene ID" value="ENSONIG00000019245.2"/>
</dbReference>
<evidence type="ECO:0000259" key="5">
    <source>
        <dbReference type="PROSITE" id="PS50086"/>
    </source>
</evidence>
<keyword evidence="7" id="KW-1185">Reference proteome</keyword>
<organism evidence="6 7">
    <name type="scientific">Oreochromis niloticus</name>
    <name type="common">Nile tilapia</name>
    <name type="synonym">Tilapia nilotica</name>
    <dbReference type="NCBI Taxonomy" id="8128"/>
    <lineage>
        <taxon>Eukaryota</taxon>
        <taxon>Metazoa</taxon>
        <taxon>Chordata</taxon>
        <taxon>Craniata</taxon>
        <taxon>Vertebrata</taxon>
        <taxon>Euteleostomi</taxon>
        <taxon>Actinopterygii</taxon>
        <taxon>Neopterygii</taxon>
        <taxon>Teleostei</taxon>
        <taxon>Neoteleostei</taxon>
        <taxon>Acanthomorphata</taxon>
        <taxon>Ovalentaria</taxon>
        <taxon>Cichlomorphae</taxon>
        <taxon>Cichliformes</taxon>
        <taxon>Cichlidae</taxon>
        <taxon>African cichlids</taxon>
        <taxon>Pseudocrenilabrinae</taxon>
        <taxon>Oreochromini</taxon>
        <taxon>Oreochromis</taxon>
    </lineage>
</organism>
<reference evidence="7" key="1">
    <citation type="submission" date="2012-01" db="EMBL/GenBank/DDBJ databases">
        <title>The Genome Sequence of Oreochromis niloticus (Nile Tilapia).</title>
        <authorList>
            <consortium name="Broad Institute Genome Assembly Team"/>
            <consortium name="Broad Institute Sequencing Platform"/>
            <person name="Di Palma F."/>
            <person name="Johnson J."/>
            <person name="Lander E.S."/>
            <person name="Lindblad-Toh K."/>
        </authorList>
    </citation>
    <scope>NUCLEOTIDE SEQUENCE [LARGE SCALE GENOMIC DNA]</scope>
</reference>
<evidence type="ECO:0000256" key="1">
    <source>
        <dbReference type="ARBA" id="ARBA00022553"/>
    </source>
</evidence>
<dbReference type="FunFam" id="1.10.472.80:FF:000002">
    <property type="entry name" value="Ecotropic viral integration site 5"/>
    <property type="match status" value="1"/>
</dbReference>
<dbReference type="GeneTree" id="ENSGT00940000153846"/>
<dbReference type="FunFam" id="1.10.10.750:FF:000002">
    <property type="entry name" value="Ecotropic viral integration site 5"/>
    <property type="match status" value="1"/>
</dbReference>
<dbReference type="Proteomes" id="UP000005207">
    <property type="component" value="Linkage group LG23"/>
</dbReference>
<dbReference type="AlphaFoldDB" id="A0A669CC55"/>
<feature type="domain" description="Rab-GAP TBC" evidence="5">
    <location>
        <begin position="161"/>
        <end position="346"/>
    </location>
</feature>
<dbReference type="InterPro" id="IPR050302">
    <property type="entry name" value="Rab_GAP_TBC_domain"/>
</dbReference>
<dbReference type="PROSITE" id="PS50086">
    <property type="entry name" value="TBC_RABGAP"/>
    <property type="match status" value="1"/>
</dbReference>
<dbReference type="GO" id="GO:0031267">
    <property type="term" value="F:small GTPase binding"/>
    <property type="evidence" value="ECO:0007669"/>
    <property type="project" value="TreeGrafter"/>
</dbReference>
<feature type="coiled-coil region" evidence="3">
    <location>
        <begin position="413"/>
        <end position="471"/>
    </location>
</feature>
<evidence type="ECO:0000313" key="6">
    <source>
        <dbReference type="Ensembl" id="ENSONIP00000044137.1"/>
    </source>
</evidence>
<protein>
    <submittedName>
        <fullName evidence="6">Ecotropic viral integration site 5</fullName>
    </submittedName>
</protein>
<dbReference type="Gene3D" id="1.10.472.80">
    <property type="entry name" value="Ypt/Rab-GAP domain of gyp1p, domain 3"/>
    <property type="match status" value="1"/>
</dbReference>
<feature type="compositionally biased region" description="Acidic residues" evidence="4">
    <location>
        <begin position="756"/>
        <end position="765"/>
    </location>
</feature>
<evidence type="ECO:0000256" key="2">
    <source>
        <dbReference type="ARBA" id="ARBA00023054"/>
    </source>
</evidence>
<dbReference type="SMART" id="SM00164">
    <property type="entry name" value="TBC"/>
    <property type="match status" value="1"/>
</dbReference>
<feature type="region of interest" description="Disordered" evidence="4">
    <location>
        <begin position="48"/>
        <end position="77"/>
    </location>
</feature>
<dbReference type="InterPro" id="IPR000195">
    <property type="entry name" value="Rab-GAP-TBC_dom"/>
</dbReference>
<evidence type="ECO:0000256" key="3">
    <source>
        <dbReference type="SAM" id="Coils"/>
    </source>
</evidence>
<dbReference type="FunFam" id="1.10.8.270:FF:000003">
    <property type="entry name" value="Ecotropic viral integration site 5"/>
    <property type="match status" value="1"/>
</dbReference>
<keyword evidence="1" id="KW-0597">Phosphoprotein</keyword>
<gene>
    <name evidence="6" type="primary">EVI5</name>
    <name evidence="6" type="synonym">evi5b</name>
</gene>
<proteinExistence type="predicted"/>
<dbReference type="PANTHER" id="PTHR47219">
    <property type="entry name" value="RAB GTPASE-ACTIVATING PROTEIN 1-LIKE"/>
    <property type="match status" value="1"/>
</dbReference>
<dbReference type="Pfam" id="PF00566">
    <property type="entry name" value="RabGAP-TBC"/>
    <property type="match status" value="1"/>
</dbReference>
<dbReference type="Gene3D" id="1.10.8.270">
    <property type="entry name" value="putative rabgap domain of human tbc1 domain family member 14 like domains"/>
    <property type="match status" value="1"/>
</dbReference>
<dbReference type="PANTHER" id="PTHR47219:SF11">
    <property type="entry name" value="EVI5-LIKE PROTEIN ISOFORM X1"/>
    <property type="match status" value="1"/>
</dbReference>
<feature type="compositionally biased region" description="Polar residues" evidence="4">
    <location>
        <begin position="772"/>
        <end position="783"/>
    </location>
</feature>
<feature type="region of interest" description="Disordered" evidence="4">
    <location>
        <begin position="95"/>
        <end position="121"/>
    </location>
</feature>
<sequence length="783" mass="90295">IYQKAWAHASHLLQVATDKVAGKLSSTLSWVKNSVSHTVSQMASQVATPTSLQTTATSSSTSLSSPGLSPSSPAQLSPDDVELLAKLEEQNRLLETDSKSLRSMNGSRRNSGSSLVSSSSASSNLSHLEEDSWILWGRIVNEWEEVRKKKEKQLKDLVRKGIPHHFRAIVWQLLCNAQNMPIKDQYSELLKMTSPCEKLIRRDIARTYPEHEFFKEKDSLGQEVLFNVMKAYSLVDREVGYCQGSAFIVGLLLMQMPEEEAFCVFVKLMQDYRLRELFKPSMAELGLCMYQFEYMIQEQLPELHIHFQAQSFHTSMYASSWFLTIFLTSFPLPVATRIFDIFMCEVNHQQHFQGRNLHHSFVGMLTFSHFQKVIPHQLDSGPDKVIQAAYQVKYNAKKMKKLEKEYTTIKTKEMEEQVEIKRLRTENRLLKQRIDTLEKVSESESVLQLERELVQARLKEAESQCALKEMQDKILDMEKRNTSLPDDTNVARLQEELIGVKLREAEALTGLKELRQQVRDLEDHWQRHLARTAGRWKDSPKKNTMSELQDELMSVRLREAEAQAELREMRQRMLELETQNQIHNNQLRRAEQESRSLQERVQKLTTQNKDLNMQLQEIKRRQAEIECKSKEEVMAVRLREADNIAAMAELQQQISELEIQKEEGKVQGQLNHTDSSQYIRDLKDQIAELQHEIRCLKGQRGGLANQPTFDGIHIVNHYGADDESYQSSDDDGVKVSTLQVPQQRSRIKLHPKLEDTDSDEEEEDGEALRISVPQSSSHKTTSV</sequence>
<dbReference type="Gene3D" id="1.10.10.750">
    <property type="entry name" value="Ypt/Rab-GAP domain of gyp1p, domain 1"/>
    <property type="match status" value="1"/>
</dbReference>
<feature type="region of interest" description="Disordered" evidence="4">
    <location>
        <begin position="722"/>
        <end position="783"/>
    </location>
</feature>
<keyword evidence="2 3" id="KW-0175">Coiled coil</keyword>
<feature type="compositionally biased region" description="Low complexity" evidence="4">
    <location>
        <begin position="101"/>
        <end position="121"/>
    </location>
</feature>
<dbReference type="SUPFAM" id="SSF47923">
    <property type="entry name" value="Ypt/Rab-GAP domain of gyp1p"/>
    <property type="match status" value="2"/>
</dbReference>
<reference evidence="6" key="2">
    <citation type="submission" date="2025-08" db="UniProtKB">
        <authorList>
            <consortium name="Ensembl"/>
        </authorList>
    </citation>
    <scope>IDENTIFICATION</scope>
</reference>
<dbReference type="InterPro" id="IPR035969">
    <property type="entry name" value="Rab-GAP_TBC_sf"/>
</dbReference>
<evidence type="ECO:0000313" key="7">
    <source>
        <dbReference type="Proteomes" id="UP000005207"/>
    </source>
</evidence>
<reference evidence="6" key="3">
    <citation type="submission" date="2025-09" db="UniProtKB">
        <authorList>
            <consortium name="Ensembl"/>
        </authorList>
    </citation>
    <scope>IDENTIFICATION</scope>
</reference>